<dbReference type="InterPro" id="IPR050250">
    <property type="entry name" value="Macrolide_Exporter_MacB"/>
</dbReference>
<keyword evidence="3 6" id="KW-0812">Transmembrane</keyword>
<keyword evidence="4 6" id="KW-1133">Transmembrane helix</keyword>
<feature type="transmembrane region" description="Helical" evidence="6">
    <location>
        <begin position="21"/>
        <end position="41"/>
    </location>
</feature>
<feature type="domain" description="ABC3 transporter permease C-terminal" evidence="7">
    <location>
        <begin position="672"/>
        <end position="784"/>
    </location>
</feature>
<dbReference type="OrthoDB" id="1451596at2"/>
<feature type="transmembrane region" description="Helical" evidence="6">
    <location>
        <begin position="754"/>
        <end position="777"/>
    </location>
</feature>
<evidence type="ECO:0000256" key="5">
    <source>
        <dbReference type="ARBA" id="ARBA00023136"/>
    </source>
</evidence>
<reference evidence="9 10" key="1">
    <citation type="submission" date="2016-10" db="EMBL/GenBank/DDBJ databases">
        <authorList>
            <person name="de Groot N.N."/>
        </authorList>
    </citation>
    <scope>NUCLEOTIDE SEQUENCE [LARGE SCALE GENOMIC DNA]</scope>
    <source>
        <strain evidence="9 10">MP1X4</strain>
    </source>
</reference>
<evidence type="ECO:0000313" key="10">
    <source>
        <dbReference type="Proteomes" id="UP000199679"/>
    </source>
</evidence>
<dbReference type="Pfam" id="PF02687">
    <property type="entry name" value="FtsX"/>
    <property type="match status" value="2"/>
</dbReference>
<feature type="transmembrane region" description="Helical" evidence="6">
    <location>
        <begin position="381"/>
        <end position="404"/>
    </location>
</feature>
<name>A0A1H1Z7Y0_MUCMA</name>
<keyword evidence="10" id="KW-1185">Reference proteome</keyword>
<keyword evidence="2" id="KW-1003">Cell membrane</keyword>
<evidence type="ECO:0000256" key="3">
    <source>
        <dbReference type="ARBA" id="ARBA00022692"/>
    </source>
</evidence>
<feature type="transmembrane region" description="Helical" evidence="6">
    <location>
        <begin position="290"/>
        <end position="309"/>
    </location>
</feature>
<evidence type="ECO:0000256" key="4">
    <source>
        <dbReference type="ARBA" id="ARBA00022989"/>
    </source>
</evidence>
<feature type="transmembrane region" description="Helical" evidence="6">
    <location>
        <begin position="425"/>
        <end position="448"/>
    </location>
</feature>
<evidence type="ECO:0000256" key="6">
    <source>
        <dbReference type="SAM" id="Phobius"/>
    </source>
</evidence>
<protein>
    <submittedName>
        <fullName evidence="9">Putative ABC transport system permease protein</fullName>
    </submittedName>
</protein>
<comment type="subcellular location">
    <subcellularLocation>
        <location evidence="1">Cell membrane</location>
        <topology evidence="1">Multi-pass membrane protein</topology>
    </subcellularLocation>
</comment>
<dbReference type="STRING" id="652787.SAMN05216490_3000"/>
<dbReference type="InterPro" id="IPR025857">
    <property type="entry name" value="MacB_PCD"/>
</dbReference>
<gene>
    <name evidence="9" type="ORF">SAMN05216490_3000</name>
</gene>
<feature type="transmembrane region" description="Helical" evidence="6">
    <location>
        <begin position="668"/>
        <end position="692"/>
    </location>
</feature>
<proteinExistence type="predicted"/>
<feature type="domain" description="MacB-like periplasmic core" evidence="8">
    <location>
        <begin position="20"/>
        <end position="250"/>
    </location>
</feature>
<feature type="transmembrane region" description="Helical" evidence="6">
    <location>
        <begin position="334"/>
        <end position="361"/>
    </location>
</feature>
<evidence type="ECO:0000259" key="8">
    <source>
        <dbReference type="Pfam" id="PF12704"/>
    </source>
</evidence>
<dbReference type="PANTHER" id="PTHR30572">
    <property type="entry name" value="MEMBRANE COMPONENT OF TRANSPORTER-RELATED"/>
    <property type="match status" value="1"/>
</dbReference>
<organism evidence="9 10">
    <name type="scientific">Mucilaginibacter mallensis</name>
    <dbReference type="NCBI Taxonomy" id="652787"/>
    <lineage>
        <taxon>Bacteria</taxon>
        <taxon>Pseudomonadati</taxon>
        <taxon>Bacteroidota</taxon>
        <taxon>Sphingobacteriia</taxon>
        <taxon>Sphingobacteriales</taxon>
        <taxon>Sphingobacteriaceae</taxon>
        <taxon>Mucilaginibacter</taxon>
    </lineage>
</organism>
<dbReference type="RefSeq" id="WP_091374359.1">
    <property type="nucleotide sequence ID" value="NZ_LT629740.1"/>
</dbReference>
<evidence type="ECO:0000256" key="1">
    <source>
        <dbReference type="ARBA" id="ARBA00004651"/>
    </source>
</evidence>
<feature type="domain" description="ABC3 transporter permease C-terminal" evidence="7">
    <location>
        <begin position="293"/>
        <end position="400"/>
    </location>
</feature>
<evidence type="ECO:0000259" key="7">
    <source>
        <dbReference type="Pfam" id="PF02687"/>
    </source>
</evidence>
<dbReference type="AlphaFoldDB" id="A0A1H1Z7Y0"/>
<dbReference type="GO" id="GO:0022857">
    <property type="term" value="F:transmembrane transporter activity"/>
    <property type="evidence" value="ECO:0007669"/>
    <property type="project" value="TreeGrafter"/>
</dbReference>
<feature type="transmembrane region" description="Helical" evidence="6">
    <location>
        <begin position="720"/>
        <end position="739"/>
    </location>
</feature>
<dbReference type="Proteomes" id="UP000199679">
    <property type="component" value="Chromosome I"/>
</dbReference>
<dbReference type="PANTHER" id="PTHR30572:SF18">
    <property type="entry name" value="ABC-TYPE MACROLIDE FAMILY EXPORT SYSTEM PERMEASE COMPONENT 2"/>
    <property type="match status" value="1"/>
</dbReference>
<keyword evidence="5 6" id="KW-0472">Membrane</keyword>
<dbReference type="Pfam" id="PF12704">
    <property type="entry name" value="MacB_PCD"/>
    <property type="match status" value="1"/>
</dbReference>
<dbReference type="GO" id="GO:0005886">
    <property type="term" value="C:plasma membrane"/>
    <property type="evidence" value="ECO:0007669"/>
    <property type="project" value="UniProtKB-SubCell"/>
</dbReference>
<dbReference type="EMBL" id="LT629740">
    <property type="protein sequence ID" value="SDT29687.1"/>
    <property type="molecule type" value="Genomic_DNA"/>
</dbReference>
<accession>A0A1H1Z7Y0</accession>
<evidence type="ECO:0000313" key="9">
    <source>
        <dbReference type="EMBL" id="SDT29687.1"/>
    </source>
</evidence>
<dbReference type="InterPro" id="IPR003838">
    <property type="entry name" value="ABC3_permease_C"/>
</dbReference>
<evidence type="ECO:0000256" key="2">
    <source>
        <dbReference type="ARBA" id="ARBA00022475"/>
    </source>
</evidence>
<sequence>MIKSYFKIAWRNLIKSKFYTAINIAGLTVGLAVGLLILLWVNDELSFDKFNTKADNIYRIEAQIGTGGTQQIWGGIQAPVATFGLKEVPGIVNAVRIVENWNYSLYKYRDKSLDVGDNGAFYTDPSLFKVFDFKLLEGNPNHPFPNDQSIIITQKTAKRFFGNADPMGKVLQADNHDNYTVAGVAADMPGNSSIKFDMLFSINVIAKKNYDGKGYWKTMDSDWGDYFYDTYLQLQPGLSAQAVADKLTQIHIKNQPGEGSANIKYLSQPLGKMHLYNADGSPSGIQTVRVFLIVAILILLIACINYVNLSTARAMLRAKEVSVRKIIGAGKKQLFIQFVVETILFFSIALVLAFVLIEALMPLYNNVSGKQMEFNLLDAGVWKVVGITVVATLAASSIYPAFLLSSFKPINALKGKLSLGVGNTTFRKTLVVCQFVFSIGLIIGTLIINSQLKFIREKELGYDKSYVFTFGMRDMQKNYESVRSQLLSQPGIKDVTTASDNIVSLGGNTGDTDWDGKAPGSSFEIHPLGISKNYVDFFKLKIIQGGNFIGIKADTAHYILNETAVREAGIKDPIGKRFKLHNQNGIIIGVVKDFHFASLKQKIEPVIFFYTPDNWRMFVKTTGKDAPLALASVQKAWKQYNPAFPFDYEFLDQTFNDMYKVDQRSGTLFSWFTGIAILISCLGLFGLATYTAQVKVKEIGIRKVLGASVANITTMLSKDFLVLVVVSIVIATPIAWYAMNKWLQAFAYRIEIRWWIFALAGVLAIVIAFITISFQAIKAAIANPVKSLRSE</sequence>